<keyword evidence="3" id="KW-1185">Reference proteome</keyword>
<evidence type="ECO:0000256" key="1">
    <source>
        <dbReference type="SAM" id="MobiDB-lite"/>
    </source>
</evidence>
<dbReference type="Proteomes" id="UP001236806">
    <property type="component" value="Unassembled WGS sequence"/>
</dbReference>
<reference evidence="2 3" key="1">
    <citation type="submission" date="2023-07" db="EMBL/GenBank/DDBJ databases">
        <title>Comparative genomics of wheat-associated soil bacteria to identify genetic determinants of phenazine resistance.</title>
        <authorList>
            <person name="Mouncey N."/>
        </authorList>
    </citation>
    <scope>NUCLEOTIDE SEQUENCE [LARGE SCALE GENOMIC DNA]</scope>
    <source>
        <strain evidence="2 3">W1I3</strain>
    </source>
</reference>
<accession>A0ABU0PMD1</accession>
<evidence type="ECO:0000313" key="2">
    <source>
        <dbReference type="EMBL" id="MDQ0675108.1"/>
    </source>
</evidence>
<dbReference type="EMBL" id="JAUSXB010000001">
    <property type="protein sequence ID" value="MDQ0675108.1"/>
    <property type="molecule type" value="Genomic_DNA"/>
</dbReference>
<comment type="caution">
    <text evidence="2">The sequence shown here is derived from an EMBL/GenBank/DDBJ whole genome shotgun (WGS) entry which is preliminary data.</text>
</comment>
<feature type="region of interest" description="Disordered" evidence="1">
    <location>
        <begin position="1"/>
        <end position="36"/>
    </location>
</feature>
<sequence length="36" mass="3858">MMNRECEETITSTGNTLALPAPTGIRTSGNHRSHCA</sequence>
<organism evidence="2 3">
    <name type="scientific">Pseudarthrobacter siccitolerans</name>
    <dbReference type="NCBI Taxonomy" id="861266"/>
    <lineage>
        <taxon>Bacteria</taxon>
        <taxon>Bacillati</taxon>
        <taxon>Actinomycetota</taxon>
        <taxon>Actinomycetes</taxon>
        <taxon>Micrococcales</taxon>
        <taxon>Micrococcaceae</taxon>
        <taxon>Pseudarthrobacter</taxon>
    </lineage>
</organism>
<evidence type="ECO:0000313" key="3">
    <source>
        <dbReference type="Proteomes" id="UP001236806"/>
    </source>
</evidence>
<name>A0ABU0PMD1_9MICC</name>
<protein>
    <submittedName>
        <fullName evidence="2">Uncharacterized protein</fullName>
    </submittedName>
</protein>
<gene>
    <name evidence="2" type="ORF">QFZ36_002669</name>
</gene>
<proteinExistence type="predicted"/>